<evidence type="ECO:0000256" key="1">
    <source>
        <dbReference type="SAM" id="MobiDB-lite"/>
    </source>
</evidence>
<protein>
    <submittedName>
        <fullName evidence="2">Uncharacterized protein</fullName>
    </submittedName>
</protein>
<sequence>MNHPPASSGVTRTAGDDEPAEALPGLDIDLPPPAAFEMDDQWQQWKAYGAPQVHNFPLTGLA</sequence>
<gene>
    <name evidence="2" type="ORF">OV079_02555</name>
</gene>
<comment type="caution">
    <text evidence="2">The sequence shown here is derived from an EMBL/GenBank/DDBJ whole genome shotgun (WGS) entry which is preliminary data.</text>
</comment>
<organism evidence="2 3">
    <name type="scientific">Nannocystis pusilla</name>
    <dbReference type="NCBI Taxonomy" id="889268"/>
    <lineage>
        <taxon>Bacteria</taxon>
        <taxon>Pseudomonadati</taxon>
        <taxon>Myxococcota</taxon>
        <taxon>Polyangia</taxon>
        <taxon>Nannocystales</taxon>
        <taxon>Nannocystaceae</taxon>
        <taxon>Nannocystis</taxon>
    </lineage>
</organism>
<name>A0A9X3ITW5_9BACT</name>
<keyword evidence="3" id="KW-1185">Reference proteome</keyword>
<accession>A0A9X3ITW5</accession>
<evidence type="ECO:0000313" key="3">
    <source>
        <dbReference type="Proteomes" id="UP001150924"/>
    </source>
</evidence>
<dbReference type="EMBL" id="JAPNKE010000002">
    <property type="protein sequence ID" value="MCY1004467.1"/>
    <property type="molecule type" value="Genomic_DNA"/>
</dbReference>
<reference evidence="2" key="1">
    <citation type="submission" date="2022-11" db="EMBL/GenBank/DDBJ databases">
        <title>Minimal conservation of predation-associated metabolite biosynthetic gene clusters underscores biosynthetic potential of Myxococcota including descriptions for ten novel species: Archangium lansinium sp. nov., Myxococcus landrumus sp. nov., Nannocystis bai.</title>
        <authorList>
            <person name="Ahearne A."/>
            <person name="Stevens C."/>
            <person name="Phillips K."/>
        </authorList>
    </citation>
    <scope>NUCLEOTIDE SEQUENCE</scope>
    <source>
        <strain evidence="2">Na p29</strain>
    </source>
</reference>
<dbReference type="Proteomes" id="UP001150924">
    <property type="component" value="Unassembled WGS sequence"/>
</dbReference>
<dbReference type="RefSeq" id="WP_267766017.1">
    <property type="nucleotide sequence ID" value="NZ_JAPNKE010000002.1"/>
</dbReference>
<evidence type="ECO:0000313" key="2">
    <source>
        <dbReference type="EMBL" id="MCY1004467.1"/>
    </source>
</evidence>
<feature type="region of interest" description="Disordered" evidence="1">
    <location>
        <begin position="1"/>
        <end position="31"/>
    </location>
</feature>
<dbReference type="AlphaFoldDB" id="A0A9X3ITW5"/>
<proteinExistence type="predicted"/>